<organism evidence="10 11">
    <name type="scientific">Dactylonectria estremocensis</name>
    <dbReference type="NCBI Taxonomy" id="1079267"/>
    <lineage>
        <taxon>Eukaryota</taxon>
        <taxon>Fungi</taxon>
        <taxon>Dikarya</taxon>
        <taxon>Ascomycota</taxon>
        <taxon>Pezizomycotina</taxon>
        <taxon>Sordariomycetes</taxon>
        <taxon>Hypocreomycetidae</taxon>
        <taxon>Hypocreales</taxon>
        <taxon>Nectriaceae</taxon>
        <taxon>Dactylonectria</taxon>
    </lineage>
</organism>
<feature type="transmembrane region" description="Helical" evidence="9">
    <location>
        <begin position="469"/>
        <end position="498"/>
    </location>
</feature>
<proteinExistence type="inferred from homology"/>
<dbReference type="EMBL" id="JAGMUU010000022">
    <property type="protein sequence ID" value="KAH7127799.1"/>
    <property type="molecule type" value="Genomic_DNA"/>
</dbReference>
<feature type="transmembrane region" description="Helical" evidence="9">
    <location>
        <begin position="144"/>
        <end position="166"/>
    </location>
</feature>
<evidence type="ECO:0000256" key="4">
    <source>
        <dbReference type="ARBA" id="ARBA00022692"/>
    </source>
</evidence>
<sequence length="508" mass="54499">MGLGNESAMAGSPDLEKTMSSKSKNADVQSVREGTASRLRKDPLSFLRKILFESAESRGIDPVPVEERTDKRGHSLFTLWFTANCSLLPISTGMSGTIVFGLSLEVASVIIVLSTLLFMFPVAWMGMMGPKTGLRQIIQTRYYFGIYLVLIIALLQLATLAGYTIITSIVGGQTLAALSGGSLSEKGGIVIISLCALPISFMGYRFLHYFESYSWIPSVIAIIVTVGVGGKHLSQQVETSTPAVRPVLTFVSLCASLSLSWAALVSDFSVYISPSVPRYKIFLCVYAGYCIPSILLLVLGAAIGGAVPNVASWNDSNNAYSVGGVMYSMVSSVGGFGKFIAVLLALSVVSLNACSLYSLSISLQSLHPILLRVPRYAYSIVVAAIVVGVAIPAAANFYASLSNFLGVVGYWTASYAGIAITEHHWFRKGDYSSYDPQHWNVRAELPSGVAAVAALLLSFGLIIPSMDAAWYVGTFASEIGDIGIEVGFCLSSSLYFVFRTLELRLTRK</sequence>
<evidence type="ECO:0000313" key="11">
    <source>
        <dbReference type="Proteomes" id="UP000717696"/>
    </source>
</evidence>
<dbReference type="PANTHER" id="PTHR31806">
    <property type="entry name" value="PURINE-CYTOSINE PERMEASE FCY2-RELATED"/>
    <property type="match status" value="1"/>
</dbReference>
<keyword evidence="11" id="KW-1185">Reference proteome</keyword>
<evidence type="ECO:0000256" key="8">
    <source>
        <dbReference type="SAM" id="MobiDB-lite"/>
    </source>
</evidence>
<keyword evidence="4 9" id="KW-0812">Transmembrane</keyword>
<evidence type="ECO:0000256" key="5">
    <source>
        <dbReference type="ARBA" id="ARBA00022989"/>
    </source>
</evidence>
<feature type="transmembrane region" description="Helical" evidence="9">
    <location>
        <begin position="339"/>
        <end position="363"/>
    </location>
</feature>
<dbReference type="OrthoDB" id="5428495at2759"/>
<feature type="region of interest" description="Disordered" evidence="8">
    <location>
        <begin position="1"/>
        <end position="37"/>
    </location>
</feature>
<reference evidence="10" key="1">
    <citation type="journal article" date="2021" name="Nat. Commun.">
        <title>Genetic determinants of endophytism in the Arabidopsis root mycobiome.</title>
        <authorList>
            <person name="Mesny F."/>
            <person name="Miyauchi S."/>
            <person name="Thiergart T."/>
            <person name="Pickel B."/>
            <person name="Atanasova L."/>
            <person name="Karlsson M."/>
            <person name="Huettel B."/>
            <person name="Barry K.W."/>
            <person name="Haridas S."/>
            <person name="Chen C."/>
            <person name="Bauer D."/>
            <person name="Andreopoulos W."/>
            <person name="Pangilinan J."/>
            <person name="LaButti K."/>
            <person name="Riley R."/>
            <person name="Lipzen A."/>
            <person name="Clum A."/>
            <person name="Drula E."/>
            <person name="Henrissat B."/>
            <person name="Kohler A."/>
            <person name="Grigoriev I.V."/>
            <person name="Martin F.M."/>
            <person name="Hacquard S."/>
        </authorList>
    </citation>
    <scope>NUCLEOTIDE SEQUENCE</scope>
    <source>
        <strain evidence="10">MPI-CAGE-AT-0021</strain>
    </source>
</reference>
<feature type="transmembrane region" description="Helical" evidence="9">
    <location>
        <begin position="213"/>
        <end position="230"/>
    </location>
</feature>
<dbReference type="AlphaFoldDB" id="A0A9P9DZB1"/>
<feature type="transmembrane region" description="Helical" evidence="9">
    <location>
        <begin position="77"/>
        <end position="100"/>
    </location>
</feature>
<dbReference type="PANTHER" id="PTHR31806:SF5">
    <property type="entry name" value="PURINE-CYTOSINE PERMEASE FCY21"/>
    <property type="match status" value="1"/>
</dbReference>
<feature type="transmembrane region" description="Helical" evidence="9">
    <location>
        <begin position="250"/>
        <end position="271"/>
    </location>
</feature>
<feature type="transmembrane region" description="Helical" evidence="9">
    <location>
        <begin position="441"/>
        <end position="463"/>
    </location>
</feature>
<accession>A0A9P9DZB1</accession>
<dbReference type="InterPro" id="IPR001248">
    <property type="entry name" value="Pur-cyt_permease"/>
</dbReference>
<name>A0A9P9DZB1_9HYPO</name>
<dbReference type="PIRSF" id="PIRSF002744">
    <property type="entry name" value="Pur-cyt_permease"/>
    <property type="match status" value="1"/>
</dbReference>
<feature type="transmembrane region" description="Helical" evidence="9">
    <location>
        <begin position="283"/>
        <end position="307"/>
    </location>
</feature>
<dbReference type="Gene3D" id="1.10.4160.10">
    <property type="entry name" value="Hydantoin permease"/>
    <property type="match status" value="1"/>
</dbReference>
<dbReference type="Pfam" id="PF02133">
    <property type="entry name" value="Transp_cyt_pur"/>
    <property type="match status" value="1"/>
</dbReference>
<dbReference type="InterPro" id="IPR026030">
    <property type="entry name" value="Pur-cyt_permease_Fcy2/21/22"/>
</dbReference>
<dbReference type="GO" id="GO:0005886">
    <property type="term" value="C:plasma membrane"/>
    <property type="evidence" value="ECO:0007669"/>
    <property type="project" value="TreeGrafter"/>
</dbReference>
<evidence type="ECO:0000313" key="10">
    <source>
        <dbReference type="EMBL" id="KAH7127799.1"/>
    </source>
</evidence>
<feature type="transmembrane region" description="Helical" evidence="9">
    <location>
        <begin position="375"/>
        <end position="395"/>
    </location>
</feature>
<dbReference type="GO" id="GO:0022857">
    <property type="term" value="F:transmembrane transporter activity"/>
    <property type="evidence" value="ECO:0007669"/>
    <property type="project" value="InterPro"/>
</dbReference>
<protein>
    <submittedName>
        <fullName evidence="10">Purine-cytosine permease FCY22</fullName>
    </submittedName>
</protein>
<comment type="subcellular location">
    <subcellularLocation>
        <location evidence="1">Membrane</location>
        <topology evidence="1">Multi-pass membrane protein</topology>
    </subcellularLocation>
</comment>
<dbReference type="Proteomes" id="UP000717696">
    <property type="component" value="Unassembled WGS sequence"/>
</dbReference>
<evidence type="ECO:0000256" key="2">
    <source>
        <dbReference type="ARBA" id="ARBA00008974"/>
    </source>
</evidence>
<evidence type="ECO:0000256" key="1">
    <source>
        <dbReference type="ARBA" id="ARBA00004141"/>
    </source>
</evidence>
<feature type="transmembrane region" description="Helical" evidence="9">
    <location>
        <begin position="106"/>
        <end position="124"/>
    </location>
</feature>
<evidence type="ECO:0000256" key="3">
    <source>
        <dbReference type="ARBA" id="ARBA00022448"/>
    </source>
</evidence>
<evidence type="ECO:0000256" key="9">
    <source>
        <dbReference type="SAM" id="Phobius"/>
    </source>
</evidence>
<comment type="similarity">
    <text evidence="2 7">Belongs to the purine-cytosine permease (2.A.39) family.</text>
</comment>
<keyword evidence="3 7" id="KW-0813">Transport</keyword>
<gene>
    <name evidence="10" type="ORF">B0J13DRAFT_510212</name>
</gene>
<evidence type="ECO:0000256" key="7">
    <source>
        <dbReference type="PIRNR" id="PIRNR002744"/>
    </source>
</evidence>
<evidence type="ECO:0000256" key="6">
    <source>
        <dbReference type="ARBA" id="ARBA00023136"/>
    </source>
</evidence>
<keyword evidence="5 9" id="KW-1133">Transmembrane helix</keyword>
<feature type="transmembrane region" description="Helical" evidence="9">
    <location>
        <begin position="186"/>
        <end position="206"/>
    </location>
</feature>
<keyword evidence="6 7" id="KW-0472">Membrane</keyword>
<comment type="caution">
    <text evidence="10">The sequence shown here is derived from an EMBL/GenBank/DDBJ whole genome shotgun (WGS) entry which is preliminary data.</text>
</comment>
<feature type="transmembrane region" description="Helical" evidence="9">
    <location>
        <begin position="401"/>
        <end position="420"/>
    </location>
</feature>